<keyword evidence="2" id="KW-0732">Signal</keyword>
<gene>
    <name evidence="3" type="ORF">VNE69_05205</name>
</gene>
<sequence length="299" mass="35137">MRSLFFIHSIIFLSGMIHSNEEHAAILANYINTDNLCIGLDSRINADFLIREKVRFFFDFFWNTITNHEIFKRMIEDDISDFSYNNVSVKLKNAFLENLSLKEPDEKYLDALTVNETRFKDEMLRAIFVFYDMLRICFKDTMSKTMAPLDAMKILIRENTCFIKGGISSHLPSFVYKLCNKASVYYNQCPETVRTDDNLKAIHYNNEVFDRGECLNNHNIELQNFNTNFTAALKDINNVINAEVNDVGESSYYLWIVLPVILMFFVIICIFSYLGFIYYKKRDRKQWDEAANSSFEYIS</sequence>
<evidence type="ECO:0000313" key="4">
    <source>
        <dbReference type="Proteomes" id="UP001334084"/>
    </source>
</evidence>
<name>A0AAX4JCN7_9MICR</name>
<keyword evidence="1" id="KW-0812">Transmembrane</keyword>
<evidence type="ECO:0000256" key="1">
    <source>
        <dbReference type="SAM" id="Phobius"/>
    </source>
</evidence>
<organism evidence="3 4">
    <name type="scientific">Vairimorpha necatrix</name>
    <dbReference type="NCBI Taxonomy" id="6039"/>
    <lineage>
        <taxon>Eukaryota</taxon>
        <taxon>Fungi</taxon>
        <taxon>Fungi incertae sedis</taxon>
        <taxon>Microsporidia</taxon>
        <taxon>Nosematidae</taxon>
        <taxon>Vairimorpha</taxon>
    </lineage>
</organism>
<dbReference type="EMBL" id="CP142730">
    <property type="protein sequence ID" value="WUR03616.1"/>
    <property type="molecule type" value="Genomic_DNA"/>
</dbReference>
<dbReference type="Proteomes" id="UP001334084">
    <property type="component" value="Chromosome 5"/>
</dbReference>
<reference evidence="3" key="1">
    <citation type="journal article" date="2024" name="BMC Genomics">
        <title>Functional annotation of a divergent genome using sequence and structure-based similarity.</title>
        <authorList>
            <person name="Svedberg D."/>
            <person name="Winiger R.R."/>
            <person name="Berg A."/>
            <person name="Sharma H."/>
            <person name="Tellgren-Roth C."/>
            <person name="Debrunner-Vossbrinck B.A."/>
            <person name="Vossbrinck C.R."/>
            <person name="Barandun J."/>
        </authorList>
    </citation>
    <scope>NUCLEOTIDE SEQUENCE</scope>
    <source>
        <strain evidence="3">Illinois isolate</strain>
    </source>
</reference>
<dbReference type="AlphaFoldDB" id="A0AAX4JCN7"/>
<feature type="chain" id="PRO_5043724545" evidence="2">
    <location>
        <begin position="20"/>
        <end position="299"/>
    </location>
</feature>
<evidence type="ECO:0000313" key="3">
    <source>
        <dbReference type="EMBL" id="WUR03616.1"/>
    </source>
</evidence>
<feature type="signal peptide" evidence="2">
    <location>
        <begin position="1"/>
        <end position="19"/>
    </location>
</feature>
<keyword evidence="1" id="KW-0472">Membrane</keyword>
<keyword evidence="1" id="KW-1133">Transmembrane helix</keyword>
<evidence type="ECO:0000256" key="2">
    <source>
        <dbReference type="SAM" id="SignalP"/>
    </source>
</evidence>
<feature type="transmembrane region" description="Helical" evidence="1">
    <location>
        <begin position="252"/>
        <end position="279"/>
    </location>
</feature>
<proteinExistence type="predicted"/>
<accession>A0AAX4JCN7</accession>
<dbReference type="GeneID" id="90541429"/>
<dbReference type="KEGG" id="vnx:VNE69_05205"/>
<protein>
    <submittedName>
        <fullName evidence="3">SP-containing membrane protein</fullName>
    </submittedName>
</protein>
<dbReference type="RefSeq" id="XP_065329761.1">
    <property type="nucleotide sequence ID" value="XM_065473689.1"/>
</dbReference>
<keyword evidence="4" id="KW-1185">Reference proteome</keyword>